<gene>
    <name evidence="1" type="ORF">ACFSJH_08140</name>
</gene>
<sequence length="288" mass="32815">MTIFHELDVTRQGKMLLQQITDTVLPPAAVAIWALGQNGFLLKWQSITIMFDPYLTNSIYEAAGEPWSRAYPSPLAPSQCATIDYVVCSHHHDDHMDKQTIQQMAAYPHTKFVVPKAHEKLIESYGVDVSRVITISHGEQIKLTDGVMLKAHKAMHDQFETDEQGEHKYLSYVVSFGDKLQLFHAGDTVGFSTLAEWAKADGDIDVAMLPINGRDFSRTERGIVGNMNYREAIDLGRRMKAKLLVPMHVGIFPHNDENPAFFVDYLFHQYPMQSFHLFAPGERFIYWQ</sequence>
<evidence type="ECO:0000313" key="1">
    <source>
        <dbReference type="EMBL" id="MFD2115695.1"/>
    </source>
</evidence>
<dbReference type="Gene3D" id="3.60.15.10">
    <property type="entry name" value="Ribonuclease Z/Hydroxyacylglutathione hydrolase-like"/>
    <property type="match status" value="1"/>
</dbReference>
<dbReference type="EMBL" id="JBHUHO010000024">
    <property type="protein sequence ID" value="MFD2115695.1"/>
    <property type="molecule type" value="Genomic_DNA"/>
</dbReference>
<dbReference type="InterPro" id="IPR036866">
    <property type="entry name" value="RibonucZ/Hydroxyglut_hydro"/>
</dbReference>
<keyword evidence="2" id="KW-1185">Reference proteome</keyword>
<dbReference type="Pfam" id="PF13483">
    <property type="entry name" value="Lactamase_B_3"/>
    <property type="match status" value="1"/>
</dbReference>
<evidence type="ECO:0000313" key="2">
    <source>
        <dbReference type="Proteomes" id="UP001597362"/>
    </source>
</evidence>
<dbReference type="PANTHER" id="PTHR43546">
    <property type="entry name" value="UPF0173 METAL-DEPENDENT HYDROLASE MJ1163-RELATED"/>
    <property type="match status" value="1"/>
</dbReference>
<dbReference type="InterPro" id="IPR050114">
    <property type="entry name" value="UPF0173_UPF0282_UlaG_hydrolase"/>
</dbReference>
<comment type="caution">
    <text evidence="1">The sequence shown here is derived from an EMBL/GenBank/DDBJ whole genome shotgun (WGS) entry which is preliminary data.</text>
</comment>
<protein>
    <submittedName>
        <fullName evidence="1">MBL fold metallo-hydrolase</fullName>
    </submittedName>
</protein>
<name>A0ABW4YJ92_9BACL</name>
<dbReference type="RefSeq" id="WP_377771112.1">
    <property type="nucleotide sequence ID" value="NZ_JBHUHO010000024.1"/>
</dbReference>
<accession>A0ABW4YJ92</accession>
<dbReference type="SUPFAM" id="SSF56281">
    <property type="entry name" value="Metallo-hydrolase/oxidoreductase"/>
    <property type="match status" value="1"/>
</dbReference>
<proteinExistence type="predicted"/>
<dbReference type="Proteomes" id="UP001597362">
    <property type="component" value="Unassembled WGS sequence"/>
</dbReference>
<reference evidence="2" key="1">
    <citation type="journal article" date="2019" name="Int. J. Syst. Evol. Microbiol.">
        <title>The Global Catalogue of Microorganisms (GCM) 10K type strain sequencing project: providing services to taxonomists for standard genome sequencing and annotation.</title>
        <authorList>
            <consortium name="The Broad Institute Genomics Platform"/>
            <consortium name="The Broad Institute Genome Sequencing Center for Infectious Disease"/>
            <person name="Wu L."/>
            <person name="Ma J."/>
        </authorList>
    </citation>
    <scope>NUCLEOTIDE SEQUENCE [LARGE SCALE GENOMIC DNA]</scope>
    <source>
        <strain evidence="2">GH52</strain>
    </source>
</reference>
<organism evidence="1 2">
    <name type="scientific">Paenibacillus yanchengensis</name>
    <dbReference type="NCBI Taxonomy" id="2035833"/>
    <lineage>
        <taxon>Bacteria</taxon>
        <taxon>Bacillati</taxon>
        <taxon>Bacillota</taxon>
        <taxon>Bacilli</taxon>
        <taxon>Bacillales</taxon>
        <taxon>Paenibacillaceae</taxon>
        <taxon>Paenibacillus</taxon>
    </lineage>
</organism>